<comment type="caution">
    <text evidence="1">The sequence shown here is derived from an EMBL/GenBank/DDBJ whole genome shotgun (WGS) entry which is preliminary data.</text>
</comment>
<proteinExistence type="predicted"/>
<evidence type="ECO:0000313" key="2">
    <source>
        <dbReference type="Proteomes" id="UP001519460"/>
    </source>
</evidence>
<evidence type="ECO:0000313" key="1">
    <source>
        <dbReference type="EMBL" id="KAK7462569.1"/>
    </source>
</evidence>
<dbReference type="EMBL" id="JACVVK020000617">
    <property type="protein sequence ID" value="KAK7462569.1"/>
    <property type="molecule type" value="Genomic_DNA"/>
</dbReference>
<dbReference type="Proteomes" id="UP001519460">
    <property type="component" value="Unassembled WGS sequence"/>
</dbReference>
<name>A0ABD0J6Y7_9CAEN</name>
<accession>A0ABD0J6Y7</accession>
<protein>
    <submittedName>
        <fullName evidence="1">Uncharacterized protein</fullName>
    </submittedName>
</protein>
<gene>
    <name evidence="1" type="ORF">BaRGS_00038398</name>
</gene>
<dbReference type="AlphaFoldDB" id="A0ABD0J6Y7"/>
<organism evidence="1 2">
    <name type="scientific">Batillaria attramentaria</name>
    <dbReference type="NCBI Taxonomy" id="370345"/>
    <lineage>
        <taxon>Eukaryota</taxon>
        <taxon>Metazoa</taxon>
        <taxon>Spiralia</taxon>
        <taxon>Lophotrochozoa</taxon>
        <taxon>Mollusca</taxon>
        <taxon>Gastropoda</taxon>
        <taxon>Caenogastropoda</taxon>
        <taxon>Sorbeoconcha</taxon>
        <taxon>Cerithioidea</taxon>
        <taxon>Batillariidae</taxon>
        <taxon>Batillaria</taxon>
    </lineage>
</organism>
<reference evidence="1 2" key="1">
    <citation type="journal article" date="2023" name="Sci. Data">
        <title>Genome assembly of the Korean intertidal mud-creeper Batillaria attramentaria.</title>
        <authorList>
            <person name="Patra A.K."/>
            <person name="Ho P.T."/>
            <person name="Jun S."/>
            <person name="Lee S.J."/>
            <person name="Kim Y."/>
            <person name="Won Y.J."/>
        </authorList>
    </citation>
    <scope>NUCLEOTIDE SEQUENCE [LARGE SCALE GENOMIC DNA]</scope>
    <source>
        <strain evidence="1">Wonlab-2016</strain>
    </source>
</reference>
<sequence length="89" mass="9957">GRSLNFTYDIMKQAVFILLLTCFTVYVASDNLFQETQDLVRQFLSLDPFLSSDDCATKCKANFDTLGGRDKATTDHACEVECKLLTFSG</sequence>
<feature type="non-terminal residue" evidence="1">
    <location>
        <position position="1"/>
    </location>
</feature>
<keyword evidence="2" id="KW-1185">Reference proteome</keyword>